<evidence type="ECO:0000313" key="2">
    <source>
        <dbReference type="EMBL" id="CAK9019700.1"/>
    </source>
</evidence>
<accession>A0ABP0JZS4</accession>
<dbReference type="Proteomes" id="UP001642464">
    <property type="component" value="Unassembled WGS sequence"/>
</dbReference>
<reference evidence="2 3" key="1">
    <citation type="submission" date="2024-02" db="EMBL/GenBank/DDBJ databases">
        <authorList>
            <person name="Chen Y."/>
            <person name="Shah S."/>
            <person name="Dougan E. K."/>
            <person name="Thang M."/>
            <person name="Chan C."/>
        </authorList>
    </citation>
    <scope>NUCLEOTIDE SEQUENCE [LARGE SCALE GENOMIC DNA]</scope>
</reference>
<proteinExistence type="predicted"/>
<gene>
    <name evidence="2" type="ORF">SCF082_LOCUS14623</name>
</gene>
<organism evidence="2 3">
    <name type="scientific">Durusdinium trenchii</name>
    <dbReference type="NCBI Taxonomy" id="1381693"/>
    <lineage>
        <taxon>Eukaryota</taxon>
        <taxon>Sar</taxon>
        <taxon>Alveolata</taxon>
        <taxon>Dinophyceae</taxon>
        <taxon>Suessiales</taxon>
        <taxon>Symbiodiniaceae</taxon>
        <taxon>Durusdinium</taxon>
    </lineage>
</organism>
<protein>
    <submittedName>
        <fullName evidence="2">Chloroplastic</fullName>
    </submittedName>
</protein>
<sequence length="104" mass="12051">MILSLCQELRELFVAEESCLSDIDSDEDGFEDSRPRDRQISVEYDPDTDDYEMQVSPELPEVIDLKETQLIVKQIAQLETRIDQGGDLPFWNCHSQRSCRVEAK</sequence>
<feature type="region of interest" description="Disordered" evidence="1">
    <location>
        <begin position="23"/>
        <end position="51"/>
    </location>
</feature>
<evidence type="ECO:0000313" key="3">
    <source>
        <dbReference type="Proteomes" id="UP001642464"/>
    </source>
</evidence>
<keyword evidence="3" id="KW-1185">Reference proteome</keyword>
<comment type="caution">
    <text evidence="2">The sequence shown here is derived from an EMBL/GenBank/DDBJ whole genome shotgun (WGS) entry which is preliminary data.</text>
</comment>
<evidence type="ECO:0000256" key="1">
    <source>
        <dbReference type="SAM" id="MobiDB-lite"/>
    </source>
</evidence>
<feature type="compositionally biased region" description="Basic and acidic residues" evidence="1">
    <location>
        <begin position="31"/>
        <end position="40"/>
    </location>
</feature>
<dbReference type="EMBL" id="CAXAMM010009202">
    <property type="protein sequence ID" value="CAK9019700.1"/>
    <property type="molecule type" value="Genomic_DNA"/>
</dbReference>
<name>A0ABP0JZS4_9DINO</name>